<dbReference type="AlphaFoldDB" id="B2IDL3"/>
<protein>
    <submittedName>
        <fullName evidence="1">Uncharacterized protein</fullName>
    </submittedName>
</protein>
<reference evidence="1 2" key="2">
    <citation type="journal article" date="2010" name="J. Bacteriol.">
        <title>Complete genome sequence of Beijerinckia indica subsp. indica.</title>
        <authorList>
            <person name="Tamas I."/>
            <person name="Dedysh S.N."/>
            <person name="Liesack W."/>
            <person name="Stott M.B."/>
            <person name="Alam M."/>
            <person name="Murrell J.C."/>
            <person name="Dunfield P.F."/>
        </authorList>
    </citation>
    <scope>NUCLEOTIDE SEQUENCE [LARGE SCALE GENOMIC DNA]</scope>
    <source>
        <strain evidence="2">ATCC 9039 / DSM 1715 / NCIMB 8712</strain>
    </source>
</reference>
<name>B2IDL3_BEII9</name>
<sequence>MIDPAPIQSLFADLQPSIVARAKTNPPRFCRAYAKVNCILYQTGQGCGGSVEAPGRTRWSFLP</sequence>
<dbReference type="HOGENOM" id="CLU_2876760_0_0_5"/>
<dbReference type="KEGG" id="bid:Bind_1821"/>
<organism evidence="1 2">
    <name type="scientific">Beijerinckia indica subsp. indica (strain ATCC 9039 / DSM 1715 / NCIMB 8712)</name>
    <dbReference type="NCBI Taxonomy" id="395963"/>
    <lineage>
        <taxon>Bacteria</taxon>
        <taxon>Pseudomonadati</taxon>
        <taxon>Pseudomonadota</taxon>
        <taxon>Alphaproteobacteria</taxon>
        <taxon>Hyphomicrobiales</taxon>
        <taxon>Beijerinckiaceae</taxon>
        <taxon>Beijerinckia</taxon>
    </lineage>
</organism>
<evidence type="ECO:0000313" key="1">
    <source>
        <dbReference type="EMBL" id="ACB95449.1"/>
    </source>
</evidence>
<keyword evidence="2" id="KW-1185">Reference proteome</keyword>
<dbReference type="EMBL" id="CP001016">
    <property type="protein sequence ID" value="ACB95449.1"/>
    <property type="molecule type" value="Genomic_DNA"/>
</dbReference>
<reference evidence="2" key="1">
    <citation type="submission" date="2008-03" db="EMBL/GenBank/DDBJ databases">
        <title>Complete sequence of chromosome of Beijerinckia indica subsp. indica ATCC 9039.</title>
        <authorList>
            <consortium name="US DOE Joint Genome Institute"/>
            <person name="Copeland A."/>
            <person name="Lucas S."/>
            <person name="Lapidus A."/>
            <person name="Glavina del Rio T."/>
            <person name="Dalin E."/>
            <person name="Tice H."/>
            <person name="Bruce D."/>
            <person name="Goodwin L."/>
            <person name="Pitluck S."/>
            <person name="LaButti K."/>
            <person name="Schmutz J."/>
            <person name="Larimer F."/>
            <person name="Land M."/>
            <person name="Hauser L."/>
            <person name="Kyrpides N."/>
            <person name="Mikhailova N."/>
            <person name="Dunfield P.F."/>
            <person name="Dedysh S.N."/>
            <person name="Liesack W."/>
            <person name="Saw J.H."/>
            <person name="Alam M."/>
            <person name="Chen Y."/>
            <person name="Murrell J.C."/>
            <person name="Richardson P."/>
        </authorList>
    </citation>
    <scope>NUCLEOTIDE SEQUENCE [LARGE SCALE GENOMIC DNA]</scope>
    <source>
        <strain evidence="2">ATCC 9039 / DSM 1715 / NCIMB 8712</strain>
    </source>
</reference>
<proteinExistence type="predicted"/>
<accession>B2IDL3</accession>
<evidence type="ECO:0000313" key="2">
    <source>
        <dbReference type="Proteomes" id="UP000001695"/>
    </source>
</evidence>
<dbReference type="Proteomes" id="UP000001695">
    <property type="component" value="Chromosome"/>
</dbReference>
<gene>
    <name evidence="1" type="ordered locus">Bind_1821</name>
</gene>